<feature type="transmembrane region" description="Helical" evidence="1">
    <location>
        <begin position="43"/>
        <end position="67"/>
    </location>
</feature>
<keyword evidence="1" id="KW-0472">Membrane</keyword>
<dbReference type="Proteomes" id="UP000218690">
    <property type="component" value="Unassembled WGS sequence"/>
</dbReference>
<feature type="transmembrane region" description="Helical" evidence="1">
    <location>
        <begin position="163"/>
        <end position="185"/>
    </location>
</feature>
<dbReference type="EMBL" id="NWBP01000036">
    <property type="protein sequence ID" value="PCC81795.1"/>
    <property type="molecule type" value="Genomic_DNA"/>
</dbReference>
<keyword evidence="1" id="KW-1133">Transmembrane helix</keyword>
<sequence length="248" mass="25199">MSQISLTPARKGLVIAGALIVVATWIYLVLVRPTSWESVAGSTEALITLVGYLLGAALLLAGALPALPARTIAIIPVALVLNIVVGEIIGSIGVPLYIDSVGTILVAAIAGPIAGLATGTLSSVVWGLLNPAALPFAAASAATGFLAGWAINKGAFKKWWSVILSGAIIGIISGMLAAPVAAFVYGGTAGLGTGAVVSLFRELGNSLIASVTLQSFISDPLDKAIVFLIVWAAIKALPKRTLESLRPR</sequence>
<feature type="transmembrane region" description="Helical" evidence="1">
    <location>
        <begin position="73"/>
        <end position="97"/>
    </location>
</feature>
<keyword evidence="2" id="KW-0808">Transferase</keyword>
<evidence type="ECO:0000313" key="3">
    <source>
        <dbReference type="Proteomes" id="UP000218690"/>
    </source>
</evidence>
<reference evidence="2 3" key="1">
    <citation type="submission" date="2017-09" db="EMBL/GenBank/DDBJ databases">
        <title>Draft Genome Sequence of Corynebacterium accolens AH4003.</title>
        <authorList>
            <person name="Chen Y."/>
            <person name="Oosthuysen W.F."/>
            <person name="Kelley S."/>
            <person name="Horswill A."/>
        </authorList>
    </citation>
    <scope>NUCLEOTIDE SEQUENCE [LARGE SCALE GENOMIC DNA]</scope>
    <source>
        <strain evidence="2 3">AH4003</strain>
    </source>
</reference>
<dbReference type="AlphaFoldDB" id="A0A2A4AD80"/>
<gene>
    <name evidence="2" type="ORF">COM45_11355</name>
</gene>
<evidence type="ECO:0000256" key="1">
    <source>
        <dbReference type="SAM" id="Phobius"/>
    </source>
</evidence>
<feature type="transmembrane region" description="Helical" evidence="1">
    <location>
        <begin position="12"/>
        <end position="31"/>
    </location>
</feature>
<feature type="transmembrane region" description="Helical" evidence="1">
    <location>
        <begin position="132"/>
        <end position="151"/>
    </location>
</feature>
<proteinExistence type="predicted"/>
<name>A0A2A4AD80_9CORY</name>
<feature type="transmembrane region" description="Helical" evidence="1">
    <location>
        <begin position="104"/>
        <end position="126"/>
    </location>
</feature>
<accession>A0A2A4AD80</accession>
<comment type="caution">
    <text evidence="2">The sequence shown here is derived from an EMBL/GenBank/DDBJ whole genome shotgun (WGS) entry which is preliminary data.</text>
</comment>
<keyword evidence="1" id="KW-0812">Transmembrane</keyword>
<dbReference type="Gene3D" id="1.10.1760.20">
    <property type="match status" value="1"/>
</dbReference>
<evidence type="ECO:0000313" key="2">
    <source>
        <dbReference type="EMBL" id="PCC81795.1"/>
    </source>
</evidence>
<protein>
    <submittedName>
        <fullName evidence="2">Glycosyl transferase family 9</fullName>
    </submittedName>
</protein>
<dbReference type="GO" id="GO:0016740">
    <property type="term" value="F:transferase activity"/>
    <property type="evidence" value="ECO:0007669"/>
    <property type="project" value="UniProtKB-KW"/>
</dbReference>
<organism evidence="2 3">
    <name type="scientific">Corynebacterium accolens</name>
    <dbReference type="NCBI Taxonomy" id="38284"/>
    <lineage>
        <taxon>Bacteria</taxon>
        <taxon>Bacillati</taxon>
        <taxon>Actinomycetota</taxon>
        <taxon>Actinomycetes</taxon>
        <taxon>Mycobacteriales</taxon>
        <taxon>Corynebacteriaceae</taxon>
        <taxon>Corynebacterium</taxon>
    </lineage>
</organism>